<dbReference type="CDD" id="cd00060">
    <property type="entry name" value="FHA"/>
    <property type="match status" value="1"/>
</dbReference>
<dbReference type="InterPro" id="IPR050923">
    <property type="entry name" value="Cell_Proc_Reg/RNA_Proc"/>
</dbReference>
<dbReference type="InterPro" id="IPR008984">
    <property type="entry name" value="SMAD_FHA_dom_sf"/>
</dbReference>
<comment type="caution">
    <text evidence="2">The sequence shown here is derived from an EMBL/GenBank/DDBJ whole genome shotgun (WGS) entry which is preliminary data.</text>
</comment>
<dbReference type="SUPFAM" id="SSF49879">
    <property type="entry name" value="SMAD/FHA domain"/>
    <property type="match status" value="1"/>
</dbReference>
<protein>
    <submittedName>
        <fullName evidence="2">FHA domain-containing protein</fullName>
    </submittedName>
</protein>
<dbReference type="InterPro" id="IPR000253">
    <property type="entry name" value="FHA_dom"/>
</dbReference>
<reference evidence="2" key="1">
    <citation type="journal article" date="2021" name="PeerJ">
        <title>Extensive microbial diversity within the chicken gut microbiome revealed by metagenomics and culture.</title>
        <authorList>
            <person name="Gilroy R."/>
            <person name="Ravi A."/>
            <person name="Getino M."/>
            <person name="Pursley I."/>
            <person name="Horton D.L."/>
            <person name="Alikhan N.F."/>
            <person name="Baker D."/>
            <person name="Gharbi K."/>
            <person name="Hall N."/>
            <person name="Watson M."/>
            <person name="Adriaenssens E.M."/>
            <person name="Foster-Nyarko E."/>
            <person name="Jarju S."/>
            <person name="Secka A."/>
            <person name="Antonio M."/>
            <person name="Oren A."/>
            <person name="Chaudhuri R.R."/>
            <person name="La Ragione R."/>
            <person name="Hildebrand F."/>
            <person name="Pallen M.J."/>
        </authorList>
    </citation>
    <scope>NUCLEOTIDE SEQUENCE</scope>
    <source>
        <strain evidence="2">ChiGjej1B1-1692</strain>
    </source>
</reference>
<reference evidence="2" key="2">
    <citation type="submission" date="2021-04" db="EMBL/GenBank/DDBJ databases">
        <authorList>
            <person name="Gilroy R."/>
        </authorList>
    </citation>
    <scope>NUCLEOTIDE SEQUENCE</scope>
    <source>
        <strain evidence="2">ChiGjej1B1-1692</strain>
    </source>
</reference>
<organism evidence="2 3">
    <name type="scientific">Candidatus Mediterraneibacter faecigallinarum</name>
    <dbReference type="NCBI Taxonomy" id="2838669"/>
    <lineage>
        <taxon>Bacteria</taxon>
        <taxon>Bacillati</taxon>
        <taxon>Bacillota</taxon>
        <taxon>Clostridia</taxon>
        <taxon>Lachnospirales</taxon>
        <taxon>Lachnospiraceae</taxon>
        <taxon>Mediterraneibacter</taxon>
    </lineage>
</organism>
<proteinExistence type="predicted"/>
<evidence type="ECO:0000259" key="1">
    <source>
        <dbReference type="PROSITE" id="PS50006"/>
    </source>
</evidence>
<dbReference type="Gene3D" id="2.60.200.20">
    <property type="match status" value="1"/>
</dbReference>
<accession>A0A9D2NUN9</accession>
<evidence type="ECO:0000313" key="2">
    <source>
        <dbReference type="EMBL" id="HJC37841.1"/>
    </source>
</evidence>
<dbReference type="SMART" id="SM00240">
    <property type="entry name" value="FHA"/>
    <property type="match status" value="1"/>
</dbReference>
<dbReference type="Proteomes" id="UP000823894">
    <property type="component" value="Unassembled WGS sequence"/>
</dbReference>
<sequence length="267" mass="31602">MEQIVDLIQKMRVNSLNEDKVLWNIQQVYINEITRELHLIYLPLEKQTQKADLMEFIFSIIYSVSPVPEQNSDYISRFVYFLKGLNKFDGDRIEKFILNEDRSIVNTIKRHYAGQSGYMTDKQRDYYAHYGCDEEETGLLEEEETELLDSEETGLLEDEEETGLLEEDYTHYPTLFRVLTQETISVNKPVFRLGKERSYTDYFVSNNNAVSRSHADIITRESRCYVVDLNSKNRTYINDIPIPVQQETEIRDGDKLRLANEDFIFYY</sequence>
<dbReference type="AlphaFoldDB" id="A0A9D2NUN9"/>
<dbReference type="EMBL" id="DWWK01000024">
    <property type="protein sequence ID" value="HJC37841.1"/>
    <property type="molecule type" value="Genomic_DNA"/>
</dbReference>
<dbReference type="PROSITE" id="PS50006">
    <property type="entry name" value="FHA_DOMAIN"/>
    <property type="match status" value="1"/>
</dbReference>
<name>A0A9D2NUN9_9FIRM</name>
<evidence type="ECO:0000313" key="3">
    <source>
        <dbReference type="Proteomes" id="UP000823894"/>
    </source>
</evidence>
<gene>
    <name evidence="2" type="ORF">H9757_02060</name>
</gene>
<dbReference type="PANTHER" id="PTHR23308">
    <property type="entry name" value="NUCLEAR INHIBITOR OF PROTEIN PHOSPHATASE-1"/>
    <property type="match status" value="1"/>
</dbReference>
<dbReference type="Pfam" id="PF00498">
    <property type="entry name" value="FHA"/>
    <property type="match status" value="1"/>
</dbReference>
<feature type="domain" description="FHA" evidence="1">
    <location>
        <begin position="191"/>
        <end position="242"/>
    </location>
</feature>